<dbReference type="EMBL" id="RBNI01016521">
    <property type="protein sequence ID" value="RUP07826.1"/>
    <property type="molecule type" value="Genomic_DNA"/>
</dbReference>
<proteinExistence type="predicted"/>
<name>A0A433AYL9_9FUNG</name>
<accession>A0A433AYL9</accession>
<gene>
    <name evidence="2" type="ORF">BC936DRAFT_140163</name>
</gene>
<keyword evidence="3" id="KW-1185">Reference proteome</keyword>
<organism evidence="2 3">
    <name type="scientific">Jimgerdemannia flammicorona</name>
    <dbReference type="NCBI Taxonomy" id="994334"/>
    <lineage>
        <taxon>Eukaryota</taxon>
        <taxon>Fungi</taxon>
        <taxon>Fungi incertae sedis</taxon>
        <taxon>Mucoromycota</taxon>
        <taxon>Mucoromycotina</taxon>
        <taxon>Endogonomycetes</taxon>
        <taxon>Endogonales</taxon>
        <taxon>Endogonaceae</taxon>
        <taxon>Jimgerdemannia</taxon>
    </lineage>
</organism>
<evidence type="ECO:0000313" key="2">
    <source>
        <dbReference type="EMBL" id="RUP07826.1"/>
    </source>
</evidence>
<comment type="caution">
    <text evidence="2">The sequence shown here is derived from an EMBL/GenBank/DDBJ whole genome shotgun (WGS) entry which is preliminary data.</text>
</comment>
<dbReference type="Gene3D" id="3.10.20.90">
    <property type="entry name" value="Phosphatidylinositol 3-kinase Catalytic Subunit, Chain A, domain 1"/>
    <property type="match status" value="1"/>
</dbReference>
<reference evidence="2 3" key="1">
    <citation type="journal article" date="2018" name="New Phytol.">
        <title>Phylogenomics of Endogonaceae and evolution of mycorrhizas within Mucoromycota.</title>
        <authorList>
            <person name="Chang Y."/>
            <person name="Desiro A."/>
            <person name="Na H."/>
            <person name="Sandor L."/>
            <person name="Lipzen A."/>
            <person name="Clum A."/>
            <person name="Barry K."/>
            <person name="Grigoriev I.V."/>
            <person name="Martin F.M."/>
            <person name="Stajich J.E."/>
            <person name="Smith M.E."/>
            <person name="Bonito G."/>
            <person name="Spatafora J.W."/>
        </authorList>
    </citation>
    <scope>NUCLEOTIDE SEQUENCE [LARGE SCALE GENOMIC DNA]</scope>
    <source>
        <strain evidence="2 3">GMNB39</strain>
    </source>
</reference>
<evidence type="ECO:0008006" key="4">
    <source>
        <dbReference type="Google" id="ProtNLM"/>
    </source>
</evidence>
<sequence length="363" mass="38549">MTDTDPTRGQIYTAQDITLHLSDVTAALRLEALDRAMARAVGCKPRMQMEMDTVSSDLDRLVVNPRRATGTGTTTPPPTTNLGMSTPRIESSGLGNGNGMGNGNGNGMPTQSRRSFALDPFTPAAFPATESLTVSLSNLAQGQPIRTLSNSSTAPQSLPLPSTSSIFDAYPSAPVFDQTSPFVTRPVGSVGGTSAGLFGAADVVATTSAGGANQDVQGGQSSGLMAAALKYFAVRSKEVDEGALAGAGADGTPMVQGTNLDVLLSRHLPQMLRIVCNFQHDTRVLILPGSVTFADVLAHLERKFRINNPVYMSVKYREVKGRTVFIADEEDWTVAKHLAKPDNELEIWCSMEQSAQIQPNRHG</sequence>
<protein>
    <recommendedName>
        <fullName evidence="4">PB1 domain-containing protein</fullName>
    </recommendedName>
</protein>
<evidence type="ECO:0000313" key="3">
    <source>
        <dbReference type="Proteomes" id="UP000268093"/>
    </source>
</evidence>
<evidence type="ECO:0000256" key="1">
    <source>
        <dbReference type="SAM" id="MobiDB-lite"/>
    </source>
</evidence>
<dbReference type="Proteomes" id="UP000268093">
    <property type="component" value="Unassembled WGS sequence"/>
</dbReference>
<dbReference type="AlphaFoldDB" id="A0A433AYL9"/>
<feature type="region of interest" description="Disordered" evidence="1">
    <location>
        <begin position="66"/>
        <end position="85"/>
    </location>
</feature>
<dbReference type="SUPFAM" id="SSF54277">
    <property type="entry name" value="CAD &amp; PB1 domains"/>
    <property type="match status" value="1"/>
</dbReference>